<evidence type="ECO:0000256" key="1">
    <source>
        <dbReference type="ARBA" id="ARBA00004651"/>
    </source>
</evidence>
<feature type="transmembrane region" description="Helical" evidence="7">
    <location>
        <begin position="123"/>
        <end position="143"/>
    </location>
</feature>
<accession>A0A840C7L2</accession>
<keyword evidence="4 7" id="KW-1133">Transmembrane helix</keyword>
<sequence length="409" mass="42192">MSSKRPALPRRGTARLDPIIAEALDARNTTPLTLGAFAALTRDRARTLGARALVFVLTLGASMLCALPFLLLSGADLGVTARAFFIGSLGSQFALAETLVQMIPLLIAGLAVAFSFHGGLFNIGVEGQLIFGGLVAGVIGAKLDVSPALLTFLCLSGGIAGGAFAALIPALLKAYRGVHEVVTTIMINFVAVYVALYAVSPKGPFVSASQPSATDKIPRDARLSVIWEGTRLHSGLIVAVAAMIGVWWLLYRTPLGFRIRLMGANPGAALASGVSVARMTNSTLLISGGLGGLAGAVQVLGVYGRFFDAFSAGYGYDAIAVALLAALSPIAMIVSAFFFAMLDSGAVQMQAVAGISREMVGVVSGLVVAFVAIQPAIVHLSGRIQRGNRPPEADPSSTQSLPLASGENR</sequence>
<feature type="transmembrane region" description="Helical" evidence="7">
    <location>
        <begin position="181"/>
        <end position="199"/>
    </location>
</feature>
<dbReference type="Proteomes" id="UP000585681">
    <property type="component" value="Unassembled WGS sequence"/>
</dbReference>
<dbReference type="PANTHER" id="PTHR47089:SF1">
    <property type="entry name" value="GUANOSINE ABC TRANSPORTER PERMEASE PROTEIN NUPP"/>
    <property type="match status" value="1"/>
</dbReference>
<evidence type="ECO:0000313" key="9">
    <source>
        <dbReference type="Proteomes" id="UP000585681"/>
    </source>
</evidence>
<dbReference type="AlphaFoldDB" id="A0A840C7L2"/>
<feature type="transmembrane region" description="Helical" evidence="7">
    <location>
        <begin position="285"/>
        <end position="306"/>
    </location>
</feature>
<keyword evidence="2" id="KW-1003">Cell membrane</keyword>
<feature type="transmembrane region" description="Helical" evidence="7">
    <location>
        <begin position="93"/>
        <end position="116"/>
    </location>
</feature>
<gene>
    <name evidence="8" type="ORF">GGR17_000861</name>
</gene>
<keyword evidence="9" id="KW-1185">Reference proteome</keyword>
<proteinExistence type="predicted"/>
<dbReference type="EMBL" id="JACIEQ010000001">
    <property type="protein sequence ID" value="MBB4021070.1"/>
    <property type="molecule type" value="Genomic_DNA"/>
</dbReference>
<feature type="transmembrane region" description="Helical" evidence="7">
    <location>
        <begin position="52"/>
        <end position="73"/>
    </location>
</feature>
<keyword evidence="8" id="KW-0813">Transport</keyword>
<reference evidence="8" key="1">
    <citation type="submission" date="2020-08" db="EMBL/GenBank/DDBJ databases">
        <title>Genomic Encyclopedia of Type Strains, Phase IV (KMG-IV): sequencing the most valuable type-strain genomes for metagenomic binning, comparative biology and taxonomic classification.</title>
        <authorList>
            <person name="Goeker M."/>
        </authorList>
    </citation>
    <scope>NUCLEOTIDE SEQUENCE [LARGE SCALE GENOMIC DNA]</scope>
    <source>
        <strain evidence="8">DSM 105040</strain>
    </source>
</reference>
<feature type="region of interest" description="Disordered" evidence="6">
    <location>
        <begin position="384"/>
        <end position="409"/>
    </location>
</feature>
<dbReference type="GO" id="GO:0022857">
    <property type="term" value="F:transmembrane transporter activity"/>
    <property type="evidence" value="ECO:0007669"/>
    <property type="project" value="InterPro"/>
</dbReference>
<organism evidence="8 9">
    <name type="scientific">Actibacterium naphthalenivorans</name>
    <dbReference type="NCBI Taxonomy" id="1614693"/>
    <lineage>
        <taxon>Bacteria</taxon>
        <taxon>Pseudomonadati</taxon>
        <taxon>Pseudomonadota</taxon>
        <taxon>Alphaproteobacteria</taxon>
        <taxon>Rhodobacterales</taxon>
        <taxon>Roseobacteraceae</taxon>
        <taxon>Actibacterium</taxon>
    </lineage>
</organism>
<evidence type="ECO:0000256" key="5">
    <source>
        <dbReference type="ARBA" id="ARBA00023136"/>
    </source>
</evidence>
<dbReference type="InterPro" id="IPR001851">
    <property type="entry name" value="ABC_transp_permease"/>
</dbReference>
<comment type="subcellular location">
    <subcellularLocation>
        <location evidence="1">Cell membrane</location>
        <topology evidence="1">Multi-pass membrane protein</topology>
    </subcellularLocation>
</comment>
<evidence type="ECO:0000256" key="7">
    <source>
        <dbReference type="SAM" id="Phobius"/>
    </source>
</evidence>
<keyword evidence="3 7" id="KW-0812">Transmembrane</keyword>
<dbReference type="GO" id="GO:0005886">
    <property type="term" value="C:plasma membrane"/>
    <property type="evidence" value="ECO:0007669"/>
    <property type="project" value="UniProtKB-SubCell"/>
</dbReference>
<evidence type="ECO:0000256" key="2">
    <source>
        <dbReference type="ARBA" id="ARBA00022475"/>
    </source>
</evidence>
<keyword evidence="8" id="KW-0762">Sugar transport</keyword>
<feature type="transmembrane region" description="Helical" evidence="7">
    <location>
        <begin position="318"/>
        <end position="339"/>
    </location>
</feature>
<dbReference type="CDD" id="cd06580">
    <property type="entry name" value="TM_PBP1_transp_TpRbsC_like"/>
    <property type="match status" value="1"/>
</dbReference>
<feature type="transmembrane region" description="Helical" evidence="7">
    <location>
        <begin position="149"/>
        <end position="172"/>
    </location>
</feature>
<dbReference type="RefSeq" id="WP_054537950.1">
    <property type="nucleotide sequence ID" value="NZ_JACIEQ010000001.1"/>
</dbReference>
<comment type="caution">
    <text evidence="8">The sequence shown here is derived from an EMBL/GenBank/DDBJ whole genome shotgun (WGS) entry which is preliminary data.</text>
</comment>
<evidence type="ECO:0000256" key="6">
    <source>
        <dbReference type="SAM" id="MobiDB-lite"/>
    </source>
</evidence>
<feature type="transmembrane region" description="Helical" evidence="7">
    <location>
        <begin position="359"/>
        <end position="380"/>
    </location>
</feature>
<dbReference type="PANTHER" id="PTHR47089">
    <property type="entry name" value="ABC TRANSPORTER, PERMEASE PROTEIN"/>
    <property type="match status" value="1"/>
</dbReference>
<evidence type="ECO:0000256" key="4">
    <source>
        <dbReference type="ARBA" id="ARBA00022989"/>
    </source>
</evidence>
<protein>
    <submittedName>
        <fullName evidence="8">Simple sugar transport system permease protein</fullName>
    </submittedName>
</protein>
<name>A0A840C7L2_9RHOB</name>
<feature type="transmembrane region" description="Helical" evidence="7">
    <location>
        <begin position="232"/>
        <end position="250"/>
    </location>
</feature>
<evidence type="ECO:0000256" key="3">
    <source>
        <dbReference type="ARBA" id="ARBA00022692"/>
    </source>
</evidence>
<dbReference type="Pfam" id="PF02653">
    <property type="entry name" value="BPD_transp_2"/>
    <property type="match status" value="1"/>
</dbReference>
<keyword evidence="5 7" id="KW-0472">Membrane</keyword>
<evidence type="ECO:0000313" key="8">
    <source>
        <dbReference type="EMBL" id="MBB4021070.1"/>
    </source>
</evidence>